<dbReference type="PRINTS" id="PR00702">
    <property type="entry name" value="ACRIFLAVINRP"/>
</dbReference>
<dbReference type="InterPro" id="IPR001036">
    <property type="entry name" value="Acrflvin-R"/>
</dbReference>
<dbReference type="Gene3D" id="3.30.2090.10">
    <property type="entry name" value="Multidrug efflux transporter AcrB TolC docking domain, DN and DC subdomains"/>
    <property type="match status" value="2"/>
</dbReference>
<dbReference type="SUPFAM" id="SSF82866">
    <property type="entry name" value="Multidrug efflux transporter AcrB transmembrane domain"/>
    <property type="match status" value="2"/>
</dbReference>
<feature type="transmembrane region" description="Helical" evidence="9">
    <location>
        <begin position="895"/>
        <end position="915"/>
    </location>
</feature>
<feature type="transmembrane region" description="Helical" evidence="9">
    <location>
        <begin position="965"/>
        <end position="986"/>
    </location>
</feature>
<feature type="transmembrane region" description="Helical" evidence="9">
    <location>
        <begin position="12"/>
        <end position="33"/>
    </location>
</feature>
<dbReference type="InterPro" id="IPR004764">
    <property type="entry name" value="MdtF-like"/>
</dbReference>
<dbReference type="Proteomes" id="UP000217289">
    <property type="component" value="Chromosome"/>
</dbReference>
<gene>
    <name evidence="10" type="ORF">MEBOL_005172</name>
</gene>
<dbReference type="GO" id="GO:0015562">
    <property type="term" value="F:efflux transmembrane transporter activity"/>
    <property type="evidence" value="ECO:0007669"/>
    <property type="project" value="InterPro"/>
</dbReference>
<feature type="transmembrane region" description="Helical" evidence="9">
    <location>
        <begin position="439"/>
        <end position="459"/>
    </location>
</feature>
<dbReference type="NCBIfam" id="TIGR00915">
    <property type="entry name" value="2A0602"/>
    <property type="match status" value="1"/>
</dbReference>
<dbReference type="NCBIfam" id="NF000282">
    <property type="entry name" value="RND_permease_1"/>
    <property type="match status" value="1"/>
</dbReference>
<evidence type="ECO:0000256" key="3">
    <source>
        <dbReference type="ARBA" id="ARBA00022448"/>
    </source>
</evidence>
<evidence type="ECO:0000256" key="5">
    <source>
        <dbReference type="ARBA" id="ARBA00022519"/>
    </source>
</evidence>
<dbReference type="AlphaFoldDB" id="A0A250IIQ9"/>
<evidence type="ECO:0000256" key="7">
    <source>
        <dbReference type="ARBA" id="ARBA00022989"/>
    </source>
</evidence>
<dbReference type="GO" id="GO:0009636">
    <property type="term" value="P:response to toxic substance"/>
    <property type="evidence" value="ECO:0007669"/>
    <property type="project" value="UniProtKB-ARBA"/>
</dbReference>
<dbReference type="SUPFAM" id="SSF82714">
    <property type="entry name" value="Multidrug efflux transporter AcrB TolC docking domain, DN and DC subdomains"/>
    <property type="match status" value="2"/>
</dbReference>
<sequence>MPRFFIDRPIFAWVIALFIIIGGLISIPTLPVAQYPNVAPPQITIATFYPGASPEELYRSVTRIIEEELNGTKSLLYFESTSDATGSVSITATFAPGTDPALAAVDLQNRIKRVEPRLPLAVTQQGLQVEEAGSGFLLMVSLTATGEGSLDELGLGDYLSRNVLNEIRRIEGVGRAQLFSAERAMRIWVDPNKLVGLGLSSQDVTNAIRAQNAQVSAGAIGAQPGPVTQQISATVLVKGQLATPEEFGAIVLRANPDGSSVRLRDVARVELGGQTYAFSSRLNGRPSAAIGVQLSPTGNALETSTAIREKMRELSRFFPPGVEYEIPFDSAPFVGVSIEKVLYTLVEAVILVFLVMFLFLQNFRYTLIPTLIVPIALLGTCAMMRVMGFSINVLTMFAMVLAIGILVDDAIVVIENVERIMREEGLSPREATRKAMKQITGAVIGITLVLSSVFIPMAFFPGSVGVIYKQFSVTMVASILFSALLALSLTPALCASFLKPIAKGEGHASTGLLGGFNRGFERASHAYSGAVGRIIRREGRYMIVYAAVLAGLAWGFVRLPSSFLPEEDQGFIIVGIQGPAEATFHRTLDAVVQMEQTLLADAGVDRVVSILGFSFSGQGQNAALSFTTLKPWSERSADDSASAIAHRANEALGRVRDAFIFALSPPPVEGLGTTGGFSFRLEDRAGLGQAALAAARDQLLAAAAESPVLSGVMFEGLTDAAQVELHIDRERASALGLTFAEINETLSTNLGSAYANDFPNNGRMQRVLVQSEAQRRTQIDDLLELTVRNVHGSMVPFAAFATADWRVGPSQVVGYNGYPSARISGNAAPGHSSGEAILEMERLARQLPRGFGFDWSGQSLQEIQSGSQAPFLMGLSILFVFLCLAALYESWSIPLSVMLVVPLGMLGSVLAVMLRGLDNDVYFKVGLITIIGLSAKNAILIIEFAKDLRAEGKSIWEAATEAAHLRFRPIIMTSLAFTLGVVPLAIARGAGAASQRAIGTGVLGGMLSATFLAIFFVPIFYVFIMNLPRRRDSPAPEAPLSPGTSN</sequence>
<dbReference type="GO" id="GO:0042910">
    <property type="term" value="F:xenobiotic transmembrane transporter activity"/>
    <property type="evidence" value="ECO:0007669"/>
    <property type="project" value="TreeGrafter"/>
</dbReference>
<dbReference type="KEGG" id="mbd:MEBOL_005172"/>
<dbReference type="OrthoDB" id="9759330at2"/>
<feature type="transmembrane region" description="Helical" evidence="9">
    <location>
        <begin position="341"/>
        <end position="360"/>
    </location>
</feature>
<feature type="transmembrane region" description="Helical" evidence="9">
    <location>
        <begin position="998"/>
        <end position="1024"/>
    </location>
</feature>
<dbReference type="GO" id="GO:0005886">
    <property type="term" value="C:plasma membrane"/>
    <property type="evidence" value="ECO:0007669"/>
    <property type="project" value="UniProtKB-SubCell"/>
</dbReference>
<evidence type="ECO:0000313" key="11">
    <source>
        <dbReference type="Proteomes" id="UP000217289"/>
    </source>
</evidence>
<comment type="subcellular location">
    <subcellularLocation>
        <location evidence="1">Cell inner membrane</location>
        <topology evidence="1">Multi-pass membrane protein</topology>
    </subcellularLocation>
</comment>
<keyword evidence="8 9" id="KW-0472">Membrane</keyword>
<dbReference type="PANTHER" id="PTHR32063:SF10">
    <property type="entry name" value="EFFLUX PUMP MEMBRANE TRANSPORTER"/>
    <property type="match status" value="1"/>
</dbReference>
<evidence type="ECO:0000256" key="9">
    <source>
        <dbReference type="SAM" id="Phobius"/>
    </source>
</evidence>
<feature type="transmembrane region" description="Helical" evidence="9">
    <location>
        <begin position="367"/>
        <end position="387"/>
    </location>
</feature>
<feature type="transmembrane region" description="Helical" evidence="9">
    <location>
        <begin position="541"/>
        <end position="557"/>
    </location>
</feature>
<keyword evidence="3" id="KW-0813">Transport</keyword>
<evidence type="ECO:0000256" key="4">
    <source>
        <dbReference type="ARBA" id="ARBA00022475"/>
    </source>
</evidence>
<keyword evidence="11" id="KW-1185">Reference proteome</keyword>
<evidence type="ECO:0000256" key="2">
    <source>
        <dbReference type="ARBA" id="ARBA00010942"/>
    </source>
</evidence>
<feature type="transmembrane region" description="Helical" evidence="9">
    <location>
        <begin position="471"/>
        <end position="498"/>
    </location>
</feature>
<keyword evidence="4" id="KW-1003">Cell membrane</keyword>
<reference evidence="10 11" key="1">
    <citation type="submission" date="2017-06" db="EMBL/GenBank/DDBJ databases">
        <authorList>
            <person name="Kim H.J."/>
            <person name="Triplett B.A."/>
        </authorList>
    </citation>
    <scope>NUCLEOTIDE SEQUENCE [LARGE SCALE GENOMIC DNA]</scope>
    <source>
        <strain evidence="10 11">DSM 14713</strain>
    </source>
</reference>
<dbReference type="FunFam" id="1.20.1640.10:FF:000001">
    <property type="entry name" value="Efflux pump membrane transporter"/>
    <property type="match status" value="1"/>
</dbReference>
<keyword evidence="7 9" id="KW-1133">Transmembrane helix</keyword>
<evidence type="ECO:0000256" key="8">
    <source>
        <dbReference type="ARBA" id="ARBA00023136"/>
    </source>
</evidence>
<dbReference type="Gene3D" id="3.30.70.1320">
    <property type="entry name" value="Multidrug efflux transporter AcrB pore domain like"/>
    <property type="match status" value="1"/>
</dbReference>
<evidence type="ECO:0000256" key="6">
    <source>
        <dbReference type="ARBA" id="ARBA00022692"/>
    </source>
</evidence>
<name>A0A250IIQ9_9BACT</name>
<dbReference type="Gene3D" id="3.30.70.1430">
    <property type="entry name" value="Multidrug efflux transporter AcrB pore domain"/>
    <property type="match status" value="2"/>
</dbReference>
<proteinExistence type="inferred from homology"/>
<feature type="transmembrane region" description="Helical" evidence="9">
    <location>
        <begin position="869"/>
        <end position="888"/>
    </location>
</feature>
<keyword evidence="6 9" id="KW-0812">Transmembrane</keyword>
<dbReference type="EMBL" id="CP022163">
    <property type="protein sequence ID" value="ATB31709.1"/>
    <property type="molecule type" value="Genomic_DNA"/>
</dbReference>
<dbReference type="RefSeq" id="WP_095980002.1">
    <property type="nucleotide sequence ID" value="NZ_CP022163.1"/>
</dbReference>
<dbReference type="SUPFAM" id="SSF82693">
    <property type="entry name" value="Multidrug efflux transporter AcrB pore domain, PN1, PN2, PC1 and PC2 subdomains"/>
    <property type="match status" value="3"/>
</dbReference>
<keyword evidence="5" id="KW-0997">Cell inner membrane</keyword>
<dbReference type="InterPro" id="IPR027463">
    <property type="entry name" value="AcrB_DN_DC_subdom"/>
</dbReference>
<dbReference type="PANTHER" id="PTHR32063">
    <property type="match status" value="1"/>
</dbReference>
<feature type="transmembrane region" description="Helical" evidence="9">
    <location>
        <begin position="921"/>
        <end position="944"/>
    </location>
</feature>
<dbReference type="Gene3D" id="1.20.1640.10">
    <property type="entry name" value="Multidrug efflux transporter AcrB transmembrane domain"/>
    <property type="match status" value="2"/>
</dbReference>
<protein>
    <submittedName>
        <fullName evidence="10">RND efflux system, inner membrane transporter CmeB</fullName>
    </submittedName>
</protein>
<organism evidence="10 11">
    <name type="scientific">Melittangium boletus DSM 14713</name>
    <dbReference type="NCBI Taxonomy" id="1294270"/>
    <lineage>
        <taxon>Bacteria</taxon>
        <taxon>Pseudomonadati</taxon>
        <taxon>Myxococcota</taxon>
        <taxon>Myxococcia</taxon>
        <taxon>Myxococcales</taxon>
        <taxon>Cystobacterineae</taxon>
        <taxon>Archangiaceae</taxon>
        <taxon>Melittangium</taxon>
    </lineage>
</organism>
<feature type="transmembrane region" description="Helical" evidence="9">
    <location>
        <begin position="393"/>
        <end position="414"/>
    </location>
</feature>
<dbReference type="Gene3D" id="3.30.70.1440">
    <property type="entry name" value="Multidrug efflux transporter AcrB pore domain"/>
    <property type="match status" value="1"/>
</dbReference>
<evidence type="ECO:0000256" key="1">
    <source>
        <dbReference type="ARBA" id="ARBA00004429"/>
    </source>
</evidence>
<evidence type="ECO:0000313" key="10">
    <source>
        <dbReference type="EMBL" id="ATB31709.1"/>
    </source>
</evidence>
<accession>A0A250IIQ9</accession>
<dbReference type="Pfam" id="PF00873">
    <property type="entry name" value="ACR_tran"/>
    <property type="match status" value="1"/>
</dbReference>
<comment type="similarity">
    <text evidence="2">Belongs to the resistance-nodulation-cell division (RND) (TC 2.A.6) family.</text>
</comment>